<accession>A0A928V013</accession>
<protein>
    <submittedName>
        <fullName evidence="1">Uncharacterized protein</fullName>
    </submittedName>
</protein>
<sequence>MSNKIGEGKTIILGMPDWFLYIEIKERLESLGFEVIGIPFTSQFTYKNLGSRIKNFLRKNLFNDKTYKNRLKYEVTGREITNTINSISSPLDYALLIRADYYPKEIIQLIKQKAKVLLGYQWDGIERFPAILESTSLFDRFYVFNPHDLNHYEHLLPLTNFFIESNSSSNHTSIDVYYVGSFIRKRMDQLISLGNFFRNQEISSHIHVVTGNQKKLELYKDSSITVTSQYVNYQENLENLHKAKVLVDLLDDVHNGLSFRVFEALGNNKKLITNNKEIRFYDFYRPENIYIIENENFDGLLEFIQSPYVELDQDLVHKYSFDNWIKYVLQISPYQQISLPKIS</sequence>
<dbReference type="Proteomes" id="UP000616201">
    <property type="component" value="Unassembled WGS sequence"/>
</dbReference>
<organism evidence="1 2">
    <name type="scientific">Sphingobacterium hungaricum</name>
    <dbReference type="NCBI Taxonomy" id="2082723"/>
    <lineage>
        <taxon>Bacteria</taxon>
        <taxon>Pseudomonadati</taxon>
        <taxon>Bacteroidota</taxon>
        <taxon>Sphingobacteriia</taxon>
        <taxon>Sphingobacteriales</taxon>
        <taxon>Sphingobacteriaceae</taxon>
        <taxon>Sphingobacterium</taxon>
    </lineage>
</organism>
<name>A0A928V013_9SPHI</name>
<dbReference type="RefSeq" id="WP_196933837.1">
    <property type="nucleotide sequence ID" value="NZ_MU158697.1"/>
</dbReference>
<comment type="caution">
    <text evidence="1">The sequence shown here is derived from an EMBL/GenBank/DDBJ whole genome shotgun (WGS) entry which is preliminary data.</text>
</comment>
<proteinExistence type="predicted"/>
<gene>
    <name evidence="1" type="ORF">C4F49_08280</name>
</gene>
<dbReference type="EMBL" id="PRDK01000005">
    <property type="protein sequence ID" value="MBE8713674.1"/>
    <property type="molecule type" value="Genomic_DNA"/>
</dbReference>
<dbReference type="AlphaFoldDB" id="A0A928V013"/>
<keyword evidence="2" id="KW-1185">Reference proteome</keyword>
<reference evidence="1" key="1">
    <citation type="submission" date="2018-02" db="EMBL/GenBank/DDBJ databases">
        <authorList>
            <person name="Vasarhelyi B.M."/>
            <person name="Deshmukh S."/>
            <person name="Balint B."/>
            <person name="Kukolya J."/>
        </authorList>
    </citation>
    <scope>NUCLEOTIDE SEQUENCE</scope>
    <source>
        <strain evidence="1">KB22</strain>
    </source>
</reference>
<evidence type="ECO:0000313" key="1">
    <source>
        <dbReference type="EMBL" id="MBE8713674.1"/>
    </source>
</evidence>
<evidence type="ECO:0000313" key="2">
    <source>
        <dbReference type="Proteomes" id="UP000616201"/>
    </source>
</evidence>